<dbReference type="InterPro" id="IPR002018">
    <property type="entry name" value="CarbesteraseB"/>
</dbReference>
<reference evidence="8" key="2">
    <citation type="submission" date="2022-06" db="UniProtKB">
        <authorList>
            <consortium name="EnsemblMetazoa"/>
        </authorList>
    </citation>
    <scope>IDENTIFICATION</scope>
    <source>
        <strain evidence="8">p50T (Dazao)</strain>
    </source>
</reference>
<evidence type="ECO:0000256" key="4">
    <source>
        <dbReference type="ARBA" id="ARBA00023157"/>
    </source>
</evidence>
<dbReference type="InterPro" id="IPR019826">
    <property type="entry name" value="Carboxylesterase_B_AS"/>
</dbReference>
<dbReference type="Gene3D" id="3.40.50.1820">
    <property type="entry name" value="alpha/beta hydrolase"/>
    <property type="match status" value="1"/>
</dbReference>
<dbReference type="GO" id="GO:0052689">
    <property type="term" value="F:carboxylic ester hydrolase activity"/>
    <property type="evidence" value="ECO:0007669"/>
    <property type="project" value="UniProtKB-KW"/>
</dbReference>
<dbReference type="Pfam" id="PF00135">
    <property type="entry name" value="COesterase"/>
    <property type="match status" value="1"/>
</dbReference>
<sequence length="558" mass="62662">MKPFTFLAYCCVTILKVHILGNVLESKLVQTLQGPVRGYRIPETDVYAFRSIPYATAPTGPNRFKAPLTPPNWTEPLDAIDKGIICPQPLIKALPALNKHMQEDCLITNIYVPNTNETKLPVAVSIHGGAFQIGYGDMLPTDKFTKNTNVITVTFNYRLGAYGFLCLGTESAPGNAGLKDQVSLLKWVKENIESFGGNPNDITLMGCSAGGVSVELLMLSKSTDGLFNKVIPESGSSIGFISIQQNPIETAIFNAKSLNFTNVDDLQALEEFYKSVPIELLVFDDFWDSSNFAYSFIPCIEDPTSTDAIITDVPANIIMSGDYKKLPMLYGLTNMEGLNRFQYFELWKTRMNEDFSEFLPIDLHFNNEEDKLNVIKSIKEFYFGDQQLDEKDLLGFIDYYTDTVFGHVMLKATRLHVNAGHDKIYLYEYSYVDNQTPPLPNSEARGATHCSQTLAVWGVKMFSNPGDNPLGDHDPFHSTVRQLWSNFIKTGQPVPEGSPVPNWPPVGHNISPHMSIGEKIELKRGLLENRSRFWDEIYEKYYQVPVSPILHSKTKTEL</sequence>
<keyword evidence="3 6" id="KW-0378">Hydrolase</keyword>
<dbReference type="InterPro" id="IPR029058">
    <property type="entry name" value="AB_hydrolase_fold"/>
</dbReference>
<organism evidence="8 9">
    <name type="scientific">Bombyx mori</name>
    <name type="common">Silk moth</name>
    <dbReference type="NCBI Taxonomy" id="7091"/>
    <lineage>
        <taxon>Eukaryota</taxon>
        <taxon>Metazoa</taxon>
        <taxon>Ecdysozoa</taxon>
        <taxon>Arthropoda</taxon>
        <taxon>Hexapoda</taxon>
        <taxon>Insecta</taxon>
        <taxon>Pterygota</taxon>
        <taxon>Neoptera</taxon>
        <taxon>Endopterygota</taxon>
        <taxon>Lepidoptera</taxon>
        <taxon>Glossata</taxon>
        <taxon>Ditrysia</taxon>
        <taxon>Bombycoidea</taxon>
        <taxon>Bombycidae</taxon>
        <taxon>Bombycinae</taxon>
        <taxon>Bombyx</taxon>
    </lineage>
</organism>
<dbReference type="GeneID" id="101736038"/>
<feature type="chain" id="PRO_5035962238" description="Carboxylic ester hydrolase" evidence="6">
    <location>
        <begin position="20"/>
        <end position="558"/>
    </location>
</feature>
<keyword evidence="9" id="KW-1185">Reference proteome</keyword>
<dbReference type="AlphaFoldDB" id="A0A8R2HMU5"/>
<reference evidence="9" key="1">
    <citation type="journal article" date="2008" name="Insect Biochem. Mol. Biol.">
        <title>The genome of a lepidopteran model insect, the silkworm Bombyx mori.</title>
        <authorList>
            <consortium name="International Silkworm Genome Consortium"/>
        </authorList>
    </citation>
    <scope>NUCLEOTIDE SEQUENCE [LARGE SCALE GENOMIC DNA]</scope>
    <source>
        <strain evidence="9">p50T</strain>
    </source>
</reference>
<name>A0A8R2HMU5_BOMMO</name>
<dbReference type="RefSeq" id="XP_021202611.1">
    <property type="nucleotide sequence ID" value="XM_021346936.3"/>
</dbReference>
<dbReference type="SUPFAM" id="SSF53474">
    <property type="entry name" value="alpha/beta-Hydrolases"/>
    <property type="match status" value="1"/>
</dbReference>
<dbReference type="InterPro" id="IPR050309">
    <property type="entry name" value="Type-B_Carboxylest/Lipase"/>
</dbReference>
<dbReference type="Proteomes" id="UP000005204">
    <property type="component" value="Unassembled WGS sequence"/>
</dbReference>
<dbReference type="PANTHER" id="PTHR11559">
    <property type="entry name" value="CARBOXYLESTERASE"/>
    <property type="match status" value="1"/>
</dbReference>
<evidence type="ECO:0000313" key="9">
    <source>
        <dbReference type="Proteomes" id="UP000005204"/>
    </source>
</evidence>
<keyword evidence="6" id="KW-0732">Signal</keyword>
<evidence type="ECO:0000256" key="5">
    <source>
        <dbReference type="ARBA" id="ARBA00023180"/>
    </source>
</evidence>
<evidence type="ECO:0000259" key="7">
    <source>
        <dbReference type="Pfam" id="PF00135"/>
    </source>
</evidence>
<dbReference type="PROSITE" id="PS00122">
    <property type="entry name" value="CARBOXYLESTERASE_B_1"/>
    <property type="match status" value="1"/>
</dbReference>
<comment type="similarity">
    <text evidence="1 6">Belongs to the type-B carboxylesterase/lipase family.</text>
</comment>
<dbReference type="EnsemblMetazoa" id="XM_021346936.2">
    <property type="protein sequence ID" value="XP_021202611.1"/>
    <property type="gene ID" value="LOC101736038"/>
</dbReference>
<keyword evidence="2" id="KW-0719">Serine esterase</keyword>
<evidence type="ECO:0000256" key="2">
    <source>
        <dbReference type="ARBA" id="ARBA00022487"/>
    </source>
</evidence>
<evidence type="ECO:0000256" key="1">
    <source>
        <dbReference type="ARBA" id="ARBA00005964"/>
    </source>
</evidence>
<evidence type="ECO:0000256" key="6">
    <source>
        <dbReference type="RuleBase" id="RU361235"/>
    </source>
</evidence>
<feature type="signal peptide" evidence="6">
    <location>
        <begin position="1"/>
        <end position="19"/>
    </location>
</feature>
<evidence type="ECO:0000313" key="8">
    <source>
        <dbReference type="EnsemblMetazoa" id="XP_021202611.1"/>
    </source>
</evidence>
<feature type="domain" description="Carboxylesterase type B" evidence="7">
    <location>
        <begin position="26"/>
        <end position="534"/>
    </location>
</feature>
<proteinExistence type="inferred from homology"/>
<dbReference type="EC" id="3.1.1.-" evidence="6"/>
<keyword evidence="4" id="KW-1015">Disulfide bond</keyword>
<evidence type="ECO:0000256" key="3">
    <source>
        <dbReference type="ARBA" id="ARBA00022801"/>
    </source>
</evidence>
<accession>A0A8R2HMU5</accession>
<keyword evidence="5" id="KW-0325">Glycoprotein</keyword>
<dbReference type="KEGG" id="bmor:101736038"/>
<protein>
    <recommendedName>
        <fullName evidence="6">Carboxylic ester hydrolase</fullName>
        <ecNumber evidence="6">3.1.1.-</ecNumber>
    </recommendedName>
</protein>